<protein>
    <submittedName>
        <fullName evidence="2">Uncharacterized protein</fullName>
    </submittedName>
</protein>
<accession>A0ABR1XVX4</accession>
<dbReference type="EMBL" id="JBBWUH010000004">
    <property type="protein sequence ID" value="KAK8169472.1"/>
    <property type="molecule type" value="Genomic_DNA"/>
</dbReference>
<proteinExistence type="predicted"/>
<organism evidence="2 3">
    <name type="scientific">Phyllosticta citrichinensis</name>
    <dbReference type="NCBI Taxonomy" id="1130410"/>
    <lineage>
        <taxon>Eukaryota</taxon>
        <taxon>Fungi</taxon>
        <taxon>Dikarya</taxon>
        <taxon>Ascomycota</taxon>
        <taxon>Pezizomycotina</taxon>
        <taxon>Dothideomycetes</taxon>
        <taxon>Dothideomycetes incertae sedis</taxon>
        <taxon>Botryosphaeriales</taxon>
        <taxon>Phyllostictaceae</taxon>
        <taxon>Phyllosticta</taxon>
    </lineage>
</organism>
<evidence type="ECO:0000313" key="3">
    <source>
        <dbReference type="Proteomes" id="UP001456524"/>
    </source>
</evidence>
<name>A0ABR1XVX4_9PEZI</name>
<feature type="region of interest" description="Disordered" evidence="1">
    <location>
        <begin position="202"/>
        <end position="221"/>
    </location>
</feature>
<dbReference type="Proteomes" id="UP001456524">
    <property type="component" value="Unassembled WGS sequence"/>
</dbReference>
<evidence type="ECO:0000313" key="2">
    <source>
        <dbReference type="EMBL" id="KAK8169472.1"/>
    </source>
</evidence>
<sequence>MVPERPAQPEEHCATRRCATCTCRITKARRFPAIHQLQTSHHRFHGSRLDCDALAERAVRPELSPNSGDYHLLSLTLHQREKRMVVFIHWHGLHGLEIKSVGGRLLFFLLQSLSEQTRLFYSWSKGRCRGSSFQMLFFWRLRMMECQRHGGHEPHLGLHDILLNLSATLCRPCRCATKQHEKKTSKPQPAFKALQQCQAQGHWPQSLGQKGAAPRGSTLTV</sequence>
<comment type="caution">
    <text evidence="2">The sequence shown here is derived from an EMBL/GenBank/DDBJ whole genome shotgun (WGS) entry which is preliminary data.</text>
</comment>
<keyword evidence="3" id="KW-1185">Reference proteome</keyword>
<evidence type="ECO:0000256" key="1">
    <source>
        <dbReference type="SAM" id="MobiDB-lite"/>
    </source>
</evidence>
<gene>
    <name evidence="2" type="ORF">IWX90DRAFT_179477</name>
</gene>
<reference evidence="2 3" key="1">
    <citation type="journal article" date="2022" name="G3 (Bethesda)">
        <title>Enemy or ally: a genomic approach to elucidate the lifestyle of Phyllosticta citrichinaensis.</title>
        <authorList>
            <person name="Buijs V.A."/>
            <person name="Groenewald J.Z."/>
            <person name="Haridas S."/>
            <person name="LaButti K.M."/>
            <person name="Lipzen A."/>
            <person name="Martin F.M."/>
            <person name="Barry K."/>
            <person name="Grigoriev I.V."/>
            <person name="Crous P.W."/>
            <person name="Seidl M.F."/>
        </authorList>
    </citation>
    <scope>NUCLEOTIDE SEQUENCE [LARGE SCALE GENOMIC DNA]</scope>
    <source>
        <strain evidence="2 3">CBS 129764</strain>
    </source>
</reference>